<name>A0ABU9CBI8_9BURK</name>
<dbReference type="SMART" id="SM00758">
    <property type="entry name" value="PA14"/>
    <property type="match status" value="1"/>
</dbReference>
<dbReference type="Pfam" id="PF20419">
    <property type="entry name" value="DUF6701"/>
    <property type="match status" value="1"/>
</dbReference>
<dbReference type="Pfam" id="PF07691">
    <property type="entry name" value="PA14"/>
    <property type="match status" value="1"/>
</dbReference>
<accession>A0ABU9CBI8</accession>
<comment type="caution">
    <text evidence="4">The sequence shown here is derived from an EMBL/GenBank/DDBJ whole genome shotgun (WGS) entry which is preliminary data.</text>
</comment>
<dbReference type="RefSeq" id="WP_341400379.1">
    <property type="nucleotide sequence ID" value="NZ_JBBUTI010000013.1"/>
</dbReference>
<proteinExistence type="predicted"/>
<dbReference type="InterPro" id="IPR037524">
    <property type="entry name" value="PA14/GLEYA"/>
</dbReference>
<dbReference type="Gene3D" id="3.90.182.10">
    <property type="entry name" value="Toxin - Anthrax Protective Antigen,domain 1"/>
    <property type="match status" value="1"/>
</dbReference>
<evidence type="ECO:0000256" key="1">
    <source>
        <dbReference type="ARBA" id="ARBA00022729"/>
    </source>
</evidence>
<gene>
    <name evidence="4" type="ORF">AACH00_17015</name>
</gene>
<dbReference type="PROSITE" id="PS51820">
    <property type="entry name" value="PA14"/>
    <property type="match status" value="1"/>
</dbReference>
<feature type="domain" description="PA14" evidence="3">
    <location>
        <begin position="350"/>
        <end position="500"/>
    </location>
</feature>
<evidence type="ECO:0000313" key="4">
    <source>
        <dbReference type="EMBL" id="MEK8048064.1"/>
    </source>
</evidence>
<dbReference type="Gene3D" id="2.60.40.1220">
    <property type="match status" value="1"/>
</dbReference>
<dbReference type="InterPro" id="IPR011658">
    <property type="entry name" value="PA14_dom"/>
</dbReference>
<keyword evidence="1" id="KW-0732">Signal</keyword>
<sequence length="1246" mass="126265">MLCTRPFLPDPHPEPAHRPGRGMAGAATAKRWLQTARGLAATALLGLASTAWAQCGTLPVTYPITAGSSALNMGGTNVVNGTTVTGTTGASITIAGVRTSAIPASFPSLPTPVSAITVNNLNIANGTTYTFTPGDYIINNATIGSTVTIVTQAGARLFLQGNISAGTSLVINSAGPTEMGLFYLRPNANLTVGSSSSIRGIIYSPGTGNNVSIGSGSMLTGAIVVNGGITLGGLTVTLSSADQTELSAVSTCADTTKPTLVSATQVCGNPKKATLVFSEELRKTQAQTTSNFSIPLSSITSAVLESDYKTVTLTTSAAMASSTVVSVSNLADLVGNVITAGSSAALSAPTMYSGIYGSYFGQNGNIGPTYAFSGTQANRVDSMVYFSWTTGAPGVGSTPADGFSVRWTGVIKATTTGTYAFATNSDDGVRLYIDGTKVIDNWTLHSPTVDATASRISLTAGSYYPVTMEFFENGGDATAMLAWQEPAVTGTTYYIVPASQLYNCTASANALTGFTITPAATTASTCSTQTLTVKALDTDGTSAYTSYTGTVTLNTGTGRGTWAKGSGPVPGGTLVNNGDGTATYTFVAGDAGVARFTLAHSLAQNVTATVNDGTYNASATPIQYRDNAFVFAEDLSNRVSGSDVAVAGRPHDMTLSLLKKDPSTGSCGVATDYSGSRALKFWRTDAGGTHTAPTVVSPALTIPAAQPAANNLTLTFTNGVASFNLGTSDQGRYALNVLDDSLTAAATSVSGASNTLTVRPFVVMIQAIKYGSTLNPNGSAATDGVLGPAGANFGATVAAYTWNSAMLTNGADTNNTGTPLATATETAMKAGNRVNSFASAVVLSPVAASQTPAGGTMGSLNNGTIAGSSFASGAATVSNLQYTEVGSFALNTTGVVSNFLGSGLSLDAVVTNSAGVQNTRVGRFVPAGFTVSNASLVHRSSASCSPASSFSYLGEPFQLGFTLTAVNALGATTTNYTGSYAKLSPASAATWNLAGIDGGTMFSTTTSPARLTLGSSSGSWANGVASNITLLATAQRGTSVDGPFSANFGIAPVDSDGVTMQTFDLDTTSPANGNDHTLLSAVVLRHGRLRLANAIGAQQRPLGMDLRAQYWNGSAWADNTLDSCTRVPATAVNFGNLRKSLTATDTTVSGSTVSLTAGAGKLVLAAPGGGRSGTVDVALSLGATATDNSCLQTWTPAAGDAATAGAGLPWLRGAWCGSSLDKDPSARASFGLFKGNDNLIYQRENY</sequence>
<evidence type="ECO:0000313" key="5">
    <source>
        <dbReference type="Proteomes" id="UP001379945"/>
    </source>
</evidence>
<keyword evidence="5" id="KW-1185">Reference proteome</keyword>
<feature type="region of interest" description="Disordered" evidence="2">
    <location>
        <begin position="1"/>
        <end position="27"/>
    </location>
</feature>
<dbReference type="Proteomes" id="UP001379945">
    <property type="component" value="Unassembled WGS sequence"/>
</dbReference>
<protein>
    <submittedName>
        <fullName evidence="4">DUF6701 domain-containing protein</fullName>
    </submittedName>
</protein>
<dbReference type="InterPro" id="IPR014755">
    <property type="entry name" value="Cu-Rt/internalin_Ig-like"/>
</dbReference>
<dbReference type="SUPFAM" id="SSF56988">
    <property type="entry name" value="Anthrax protective antigen"/>
    <property type="match status" value="1"/>
</dbReference>
<organism evidence="4 5">
    <name type="scientific">Ideonella margarita</name>
    <dbReference type="NCBI Taxonomy" id="2984191"/>
    <lineage>
        <taxon>Bacteria</taxon>
        <taxon>Pseudomonadati</taxon>
        <taxon>Pseudomonadota</taxon>
        <taxon>Betaproteobacteria</taxon>
        <taxon>Burkholderiales</taxon>
        <taxon>Sphaerotilaceae</taxon>
        <taxon>Ideonella</taxon>
    </lineage>
</organism>
<evidence type="ECO:0000256" key="2">
    <source>
        <dbReference type="SAM" id="MobiDB-lite"/>
    </source>
</evidence>
<reference evidence="4 5" key="1">
    <citation type="submission" date="2024-04" db="EMBL/GenBank/DDBJ databases">
        <title>Novel species of the genus Ideonella isolated from streams.</title>
        <authorList>
            <person name="Lu H."/>
        </authorList>
    </citation>
    <scope>NUCLEOTIDE SEQUENCE [LARGE SCALE GENOMIC DNA]</scope>
    <source>
        <strain evidence="4 5">LYT19W</strain>
    </source>
</reference>
<evidence type="ECO:0000259" key="3">
    <source>
        <dbReference type="PROSITE" id="PS51820"/>
    </source>
</evidence>
<dbReference type="EMBL" id="JBBUTI010000013">
    <property type="protein sequence ID" value="MEK8048064.1"/>
    <property type="molecule type" value="Genomic_DNA"/>
</dbReference>
<dbReference type="InterPro" id="IPR046524">
    <property type="entry name" value="DUF6701"/>
</dbReference>